<dbReference type="Proteomes" id="UP000017753">
    <property type="component" value="Chromosome"/>
</dbReference>
<organism evidence="1 2">
    <name type="scientific">Pseudomonas putida S12</name>
    <dbReference type="NCBI Taxonomy" id="1215087"/>
    <lineage>
        <taxon>Bacteria</taxon>
        <taxon>Pseudomonadati</taxon>
        <taxon>Pseudomonadota</taxon>
        <taxon>Gammaproteobacteria</taxon>
        <taxon>Pseudomonadales</taxon>
        <taxon>Pseudomonadaceae</taxon>
        <taxon>Pseudomonas</taxon>
    </lineage>
</organism>
<evidence type="ECO:0000313" key="1">
    <source>
        <dbReference type="EMBL" id="AJA16658.1"/>
    </source>
</evidence>
<protein>
    <submittedName>
        <fullName evidence="1">YD repeat protein</fullName>
    </submittedName>
</protein>
<dbReference type="InterPro" id="IPR022385">
    <property type="entry name" value="Rhs_assc_core"/>
</dbReference>
<accession>A0AA34S0H3</accession>
<proteinExistence type="predicted"/>
<dbReference type="EMBL" id="CP009974">
    <property type="protein sequence ID" value="AJA16658.1"/>
    <property type="molecule type" value="Genomic_DNA"/>
</dbReference>
<reference evidence="1 2" key="1">
    <citation type="submission" date="2014-11" db="EMBL/GenBank/DDBJ databases">
        <title>Complete genome sequence of Pseudomonas putida S12 including megaplasmid pTTS12.</title>
        <authorList>
            <person name="Kuepper J."/>
            <person name="Ruijssenaars H.J."/>
            <person name="Blank L.M."/>
            <person name="de Winde J.H."/>
            <person name="Wierckx N."/>
        </authorList>
    </citation>
    <scope>NUCLEOTIDE SEQUENCE [LARGE SCALE GENOMIC DNA]</scope>
    <source>
        <strain evidence="1 2">S12</strain>
    </source>
</reference>
<sequence length="230" mass="26166">MKSLLAFNGHRCDPISMLYPLGNGYRSFSPSLMRFCSQDTMSPFGRGGLNSYAYCMADPVNNTDPTGHFLVSIFKRSPISAFNHYSKKLGQLNIKITTVNDRISHYDKKLGELNVKLRYWKNERRNNNHPDRHGNQPSHEVESLKVKIMNNELKRSAEITKRNYLDAKLRTNMDKFMQAQNALSASVSATDNSLPGYQADSLPPTDEQARVRQTNQTPTHRDFVFLGSGF</sequence>
<dbReference type="Gene3D" id="2.180.10.10">
    <property type="entry name" value="RHS repeat-associated core"/>
    <property type="match status" value="1"/>
</dbReference>
<name>A0AA34S0H3_PSEPU</name>
<reference evidence="1 2" key="2">
    <citation type="submission" date="2014-11" db="EMBL/GenBank/DDBJ databases">
        <title>Draft genome sequence of the solvent-tolerant Pseudomonas putida S12 including megaplasmid pTTS12.</title>
        <authorList>
            <person name="Wierckx N."/>
            <person name="Nijkamp J."/>
            <person name="Ballerstedt H."/>
            <person name="Siezen R.J."/>
            <person name="Wels M."/>
            <person name="de Ridder D."/>
            <person name="de Winde J.H."/>
            <person name="Ruijssenaars H.J."/>
        </authorList>
    </citation>
    <scope>NUCLEOTIDE SEQUENCE [LARGE SCALE GENOMIC DNA]</scope>
    <source>
        <strain evidence="1 2">S12</strain>
    </source>
</reference>
<dbReference type="NCBIfam" id="TIGR03696">
    <property type="entry name" value="Rhs_assc_core"/>
    <property type="match status" value="1"/>
</dbReference>
<dbReference type="AlphaFoldDB" id="A0AA34S0H3"/>
<dbReference type="SUPFAM" id="SSF56399">
    <property type="entry name" value="ADP-ribosylation"/>
    <property type="match status" value="1"/>
</dbReference>
<gene>
    <name evidence="1" type="ORF">RPPX_07635</name>
</gene>
<evidence type="ECO:0000313" key="2">
    <source>
        <dbReference type="Proteomes" id="UP000017753"/>
    </source>
</evidence>